<dbReference type="PROSITE" id="PS00086">
    <property type="entry name" value="CYTOCHROME_P450"/>
    <property type="match status" value="1"/>
</dbReference>
<keyword evidence="3 7" id="KW-0479">Metal-binding</keyword>
<evidence type="ECO:0000256" key="4">
    <source>
        <dbReference type="ARBA" id="ARBA00023002"/>
    </source>
</evidence>
<comment type="similarity">
    <text evidence="1 7">Belongs to the cytochrome P450 family.</text>
</comment>
<dbReference type="InterPro" id="IPR001128">
    <property type="entry name" value="Cyt_P450"/>
</dbReference>
<dbReference type="InterPro" id="IPR017972">
    <property type="entry name" value="Cyt_P450_CS"/>
</dbReference>
<dbReference type="InterPro" id="IPR036396">
    <property type="entry name" value="Cyt_P450_sf"/>
</dbReference>
<dbReference type="EMBL" id="VJYK02000016">
    <property type="protein sequence ID" value="MQS00861.1"/>
    <property type="molecule type" value="Genomic_DNA"/>
</dbReference>
<accession>A0A5P0YKX3</accession>
<evidence type="ECO:0000313" key="9">
    <source>
        <dbReference type="EMBL" id="MQS00861.1"/>
    </source>
</evidence>
<dbReference type="InterPro" id="IPR002397">
    <property type="entry name" value="Cyt_P450_B"/>
</dbReference>
<dbReference type="GO" id="GO:0004497">
    <property type="term" value="F:monooxygenase activity"/>
    <property type="evidence" value="ECO:0007669"/>
    <property type="project" value="UniProtKB-KW"/>
</dbReference>
<dbReference type="PRINTS" id="PR00359">
    <property type="entry name" value="BP450"/>
</dbReference>
<proteinExistence type="inferred from homology"/>
<evidence type="ECO:0000256" key="7">
    <source>
        <dbReference type="RuleBase" id="RU000461"/>
    </source>
</evidence>
<dbReference type="PANTHER" id="PTHR46696">
    <property type="entry name" value="P450, PUTATIVE (EUROFUNG)-RELATED"/>
    <property type="match status" value="1"/>
</dbReference>
<feature type="region of interest" description="Disordered" evidence="8">
    <location>
        <begin position="88"/>
        <end position="120"/>
    </location>
</feature>
<dbReference type="Proteomes" id="UP000320857">
    <property type="component" value="Unassembled WGS sequence"/>
</dbReference>
<dbReference type="Pfam" id="PF00067">
    <property type="entry name" value="p450"/>
    <property type="match status" value="1"/>
</dbReference>
<feature type="region of interest" description="Disordered" evidence="8">
    <location>
        <begin position="1"/>
        <end position="44"/>
    </location>
</feature>
<dbReference type="FunFam" id="1.10.630.10:FF:000018">
    <property type="entry name" value="Cytochrome P450 monooxygenase"/>
    <property type="match status" value="1"/>
</dbReference>
<dbReference type="Gene3D" id="1.10.630.10">
    <property type="entry name" value="Cytochrome P450"/>
    <property type="match status" value="1"/>
</dbReference>
<keyword evidence="5 7" id="KW-0408">Iron</keyword>
<keyword evidence="6 7" id="KW-0503">Monooxygenase</keyword>
<evidence type="ECO:0000313" key="10">
    <source>
        <dbReference type="Proteomes" id="UP000320857"/>
    </source>
</evidence>
<organism evidence="9 10">
    <name type="scientific">Streptomyces alkaliterrae</name>
    <dbReference type="NCBI Taxonomy" id="2213162"/>
    <lineage>
        <taxon>Bacteria</taxon>
        <taxon>Bacillati</taxon>
        <taxon>Actinomycetota</taxon>
        <taxon>Actinomycetes</taxon>
        <taxon>Kitasatosporales</taxon>
        <taxon>Streptomycetaceae</taxon>
        <taxon>Streptomyces</taxon>
    </lineage>
</organism>
<dbReference type="SUPFAM" id="SSF48264">
    <property type="entry name" value="Cytochrome P450"/>
    <property type="match status" value="1"/>
</dbReference>
<gene>
    <name evidence="9" type="ORF">FNX44_003000</name>
</gene>
<keyword evidence="2 7" id="KW-0349">Heme</keyword>
<name>A0A5P0YKX3_9ACTN</name>
<evidence type="ECO:0000256" key="8">
    <source>
        <dbReference type="SAM" id="MobiDB-lite"/>
    </source>
</evidence>
<dbReference type="OrthoDB" id="3861479at2"/>
<dbReference type="GO" id="GO:0016705">
    <property type="term" value="F:oxidoreductase activity, acting on paired donors, with incorporation or reduction of molecular oxygen"/>
    <property type="evidence" value="ECO:0007669"/>
    <property type="project" value="InterPro"/>
</dbReference>
<keyword evidence="10" id="KW-1185">Reference proteome</keyword>
<protein>
    <submittedName>
        <fullName evidence="9">Cytochrome P450</fullName>
    </submittedName>
</protein>
<keyword evidence="4 7" id="KW-0560">Oxidoreductase</keyword>
<comment type="caution">
    <text evidence="9">The sequence shown here is derived from an EMBL/GenBank/DDBJ whole genome shotgun (WGS) entry which is preliminary data.</text>
</comment>
<evidence type="ECO:0000256" key="5">
    <source>
        <dbReference type="ARBA" id="ARBA00023004"/>
    </source>
</evidence>
<evidence type="ECO:0000256" key="3">
    <source>
        <dbReference type="ARBA" id="ARBA00022723"/>
    </source>
</evidence>
<dbReference type="GO" id="GO:0005506">
    <property type="term" value="F:iron ion binding"/>
    <property type="evidence" value="ECO:0007669"/>
    <property type="project" value="InterPro"/>
</dbReference>
<dbReference type="GO" id="GO:0020037">
    <property type="term" value="F:heme binding"/>
    <property type="evidence" value="ECO:0007669"/>
    <property type="project" value="InterPro"/>
</dbReference>
<evidence type="ECO:0000256" key="6">
    <source>
        <dbReference type="ARBA" id="ARBA00023033"/>
    </source>
</evidence>
<reference evidence="9 10" key="1">
    <citation type="submission" date="2019-10" db="EMBL/GenBank/DDBJ databases">
        <title>Streptomyces sp. nov., a novel actinobacterium isolated from alkaline environment.</title>
        <authorList>
            <person name="Golinska P."/>
        </authorList>
    </citation>
    <scope>NUCLEOTIDE SEQUENCE [LARGE SCALE GENOMIC DNA]</scope>
    <source>
        <strain evidence="9 10">OF1</strain>
    </source>
</reference>
<evidence type="ECO:0000256" key="2">
    <source>
        <dbReference type="ARBA" id="ARBA00022617"/>
    </source>
</evidence>
<dbReference type="AlphaFoldDB" id="A0A5P0YKX3"/>
<feature type="compositionally biased region" description="Acidic residues" evidence="8">
    <location>
        <begin position="95"/>
        <end position="104"/>
    </location>
</feature>
<feature type="compositionally biased region" description="Basic residues" evidence="8">
    <location>
        <begin position="18"/>
        <end position="30"/>
    </location>
</feature>
<evidence type="ECO:0000256" key="1">
    <source>
        <dbReference type="ARBA" id="ARBA00010617"/>
    </source>
</evidence>
<dbReference type="PANTHER" id="PTHR46696:SF1">
    <property type="entry name" value="CYTOCHROME P450 YJIB-RELATED"/>
    <property type="match status" value="1"/>
</dbReference>
<sequence length="446" mass="47972">MAASPGAEPNARDTARPPNRRRTGPSRRRAAVNPTFQVPSAGADLISPYALLRGAREHGPVIRAALPGADEFWLVSSYDAVREALTHPDLVKDPEDPEDPEGPADGEGASGGEGSLPPLDELPEATRARLAVPTPDHTALRASVAQYFTPARVGALRERMRADARALLTAAATDGETDLVASFTFPLPFAGICAVLGVPGRDRPRLLDLTREMAPGGSDPDRADGAFMELWHYFRELAYRQRKSGPSGDTPTLLAGLVDARHGGHRWSDEECASVCLMLIIAGHEPTANLLGLGALLLTRDGSLIEELRTALDRLPGFVEELLRYDSPVYPGVFRHVVRDTTLAGVALAAGESVLVAVGAGNRDPGRFPGPDQFDLGRSDVRHLSFGRGPHFCLGAPLARVVAESGFRELVECFPGLRLSDSNRVQWRTEYLRGLLGLPVLLRPLR</sequence>